<evidence type="ECO:0000313" key="13">
    <source>
        <dbReference type="EMBL" id="WJW67580.1"/>
    </source>
</evidence>
<dbReference type="EMBL" id="JACATZ010000002">
    <property type="protein sequence ID" value="NWJ47025.1"/>
    <property type="molecule type" value="Genomic_DNA"/>
</dbReference>
<proteinExistence type="inferred from homology"/>
<geneLocation type="plasmid" evidence="16 22">
    <name>unnamed1</name>
</geneLocation>
<accession>A0A8T7M4E1</accession>
<evidence type="ECO:0000313" key="18">
    <source>
        <dbReference type="EMBL" id="WJW70130.1"/>
    </source>
</evidence>
<feature type="domain" description="Integrase catalytic" evidence="2">
    <location>
        <begin position="116"/>
        <end position="294"/>
    </location>
</feature>
<dbReference type="EMBL" id="CP128401">
    <property type="protein sequence ID" value="WJW70130.1"/>
    <property type="molecule type" value="Genomic_DNA"/>
</dbReference>
<dbReference type="EMBL" id="JACATZ010000001">
    <property type="protein sequence ID" value="NWJ46949.1"/>
    <property type="molecule type" value="Genomic_DNA"/>
</dbReference>
<evidence type="ECO:0000313" key="22">
    <source>
        <dbReference type="Proteomes" id="UP001431572"/>
    </source>
</evidence>
<evidence type="ECO:0000313" key="12">
    <source>
        <dbReference type="EMBL" id="WJW67334.1"/>
    </source>
</evidence>
<evidence type="ECO:0000313" key="20">
    <source>
        <dbReference type="EMBL" id="WJW70340.1"/>
    </source>
</evidence>
<dbReference type="Proteomes" id="UP001431572">
    <property type="component" value="Plasmid unnamed2"/>
</dbReference>
<dbReference type="RefSeq" id="WP_341467827.1">
    <property type="nucleotide sequence ID" value="NZ_CP128399.1"/>
</dbReference>
<dbReference type="Proteomes" id="UP001431572">
    <property type="component" value="Plasmid unnamed1"/>
</dbReference>
<dbReference type="EMBL" id="CP128399">
    <property type="protein sequence ID" value="WJW67580.1"/>
    <property type="molecule type" value="Genomic_DNA"/>
</dbReference>
<dbReference type="InterPro" id="IPR036397">
    <property type="entry name" value="RNaseH_sf"/>
</dbReference>
<evidence type="ECO:0000256" key="1">
    <source>
        <dbReference type="ARBA" id="ARBA00009277"/>
    </source>
</evidence>
<protein>
    <submittedName>
        <fullName evidence="8">IS21 family transposase</fullName>
    </submittedName>
</protein>
<evidence type="ECO:0000313" key="16">
    <source>
        <dbReference type="EMBL" id="WJW70055.1"/>
    </source>
</evidence>
<evidence type="ECO:0000313" key="10">
    <source>
        <dbReference type="EMBL" id="WJW65940.1"/>
    </source>
</evidence>
<keyword evidence="22" id="KW-1185">Reference proteome</keyword>
<organism evidence="8 21">
    <name type="scientific">Candidatus Chlorohelix allophototropha</name>
    <dbReference type="NCBI Taxonomy" id="3003348"/>
    <lineage>
        <taxon>Bacteria</taxon>
        <taxon>Bacillati</taxon>
        <taxon>Chloroflexota</taxon>
        <taxon>Chloroflexia</taxon>
        <taxon>Candidatus Chloroheliales</taxon>
        <taxon>Candidatus Chloroheliaceae</taxon>
        <taxon>Candidatus Chlorohelix</taxon>
    </lineage>
</organism>
<evidence type="ECO:0000313" key="21">
    <source>
        <dbReference type="Proteomes" id="UP000521676"/>
    </source>
</evidence>
<reference evidence="8 21" key="1">
    <citation type="submission" date="2020-06" db="EMBL/GenBank/DDBJ databases">
        <title>Anoxygenic phototrophic Chloroflexota member uses a Type I reaction center.</title>
        <authorList>
            <person name="Tsuji J.M."/>
            <person name="Shaw N.A."/>
            <person name="Nagashima S."/>
            <person name="Venkiteswaran J."/>
            <person name="Schiff S.L."/>
            <person name="Hanada S."/>
            <person name="Tank M."/>
            <person name="Neufeld J.D."/>
        </authorList>
    </citation>
    <scope>NUCLEOTIDE SEQUENCE [LARGE SCALE GENOMIC DNA]</scope>
    <source>
        <strain evidence="8">L227-S17</strain>
    </source>
</reference>
<evidence type="ECO:0000313" key="7">
    <source>
        <dbReference type="EMBL" id="NWJ46709.1"/>
    </source>
</evidence>
<dbReference type="EMBL" id="CP128401">
    <property type="protein sequence ID" value="WJW70055.1"/>
    <property type="molecule type" value="Genomic_DNA"/>
</dbReference>
<dbReference type="SUPFAM" id="SSF53098">
    <property type="entry name" value="Ribonuclease H-like"/>
    <property type="match status" value="1"/>
</dbReference>
<dbReference type="EMBL" id="CP128399">
    <property type="protein sequence ID" value="WJW66080.1"/>
    <property type="molecule type" value="Genomic_DNA"/>
</dbReference>
<dbReference type="Pfam" id="PF22483">
    <property type="entry name" value="Mu-transpos_C_2"/>
    <property type="match status" value="1"/>
</dbReference>
<dbReference type="InterPro" id="IPR012337">
    <property type="entry name" value="RNaseH-like_sf"/>
</dbReference>
<dbReference type="EMBL" id="JACATZ010000001">
    <property type="protein sequence ID" value="NWJ46067.1"/>
    <property type="molecule type" value="Genomic_DNA"/>
</dbReference>
<evidence type="ECO:0000313" key="5">
    <source>
        <dbReference type="EMBL" id="NWJ46067.1"/>
    </source>
</evidence>
<dbReference type="PANTHER" id="PTHR35004">
    <property type="entry name" value="TRANSPOSASE RV3428C-RELATED"/>
    <property type="match status" value="1"/>
</dbReference>
<evidence type="ECO:0000313" key="14">
    <source>
        <dbReference type="EMBL" id="WJW67927.1"/>
    </source>
</evidence>
<dbReference type="InterPro" id="IPR054353">
    <property type="entry name" value="IstA-like_C"/>
</dbReference>
<dbReference type="EMBL" id="CP128399">
    <property type="protein sequence ID" value="WJW67334.1"/>
    <property type="molecule type" value="Genomic_DNA"/>
</dbReference>
<dbReference type="EMBL" id="CP128401">
    <property type="protein sequence ID" value="WJW70074.1"/>
    <property type="molecule type" value="Genomic_DNA"/>
</dbReference>
<dbReference type="EMBL" id="CP128399">
    <property type="protein sequence ID" value="WJW65940.1"/>
    <property type="molecule type" value="Genomic_DNA"/>
</dbReference>
<gene>
    <name evidence="10" type="primary">istA</name>
    <name evidence="3" type="ORF">HXX08_06235</name>
    <name evidence="4" type="ORF">HXX08_07510</name>
    <name evidence="5" type="ORF">HXX08_09335</name>
    <name evidence="6" type="ORF">HXX08_11885</name>
    <name evidence="7" type="ORF">HXX08_12585</name>
    <name evidence="8" type="ORF">HXX08_13895</name>
    <name evidence="9" type="ORF">HXX08_14275</name>
    <name evidence="12" type="ORF">OZ401_000595</name>
    <name evidence="13" type="ORF">OZ401_000847</name>
    <name evidence="14" type="ORF">OZ401_001211</name>
    <name evidence="10" type="ORF">OZ401_001720</name>
    <name evidence="11" type="ORF">OZ401_001863</name>
    <name evidence="15" type="ORF">OZ401_002633</name>
    <name evidence="18" type="ORF">OZ401_004635</name>
    <name evidence="16" type="ORF">OZ401_004858</name>
    <name evidence="17" type="ORF">OZ401_004878</name>
    <name evidence="19" type="ORF">OZ401_005017</name>
    <name evidence="20" type="ORF">OZ401_005074</name>
</gene>
<name>A0A8T7M4E1_9CHLR</name>
<dbReference type="PANTHER" id="PTHR35004:SF7">
    <property type="entry name" value="INTEGRASE PROTEIN"/>
    <property type="match status" value="1"/>
</dbReference>
<dbReference type="EMBL" id="CP128402">
    <property type="protein sequence ID" value="WJW70286.1"/>
    <property type="molecule type" value="Genomic_DNA"/>
</dbReference>
<dbReference type="Proteomes" id="UP001431572">
    <property type="component" value="Chromosome 1"/>
</dbReference>
<geneLocation type="plasmid" evidence="19 22">
    <name>unnamed2</name>
</geneLocation>
<dbReference type="EMBL" id="CP128402">
    <property type="protein sequence ID" value="WJW70340.1"/>
    <property type="molecule type" value="Genomic_DNA"/>
</dbReference>
<dbReference type="EMBL" id="JACATZ010000001">
    <property type="protein sequence ID" value="NWJ45711.1"/>
    <property type="molecule type" value="Genomic_DNA"/>
</dbReference>
<evidence type="ECO:0000313" key="9">
    <source>
        <dbReference type="EMBL" id="NWJ47025.1"/>
    </source>
</evidence>
<evidence type="ECO:0000313" key="15">
    <source>
        <dbReference type="EMBL" id="WJW69041.1"/>
    </source>
</evidence>
<dbReference type="PROSITE" id="PS50994">
    <property type="entry name" value="INTEGRASE"/>
    <property type="match status" value="1"/>
</dbReference>
<dbReference type="EMBL" id="JACATZ010000001">
    <property type="protein sequence ID" value="NWJ46571.1"/>
    <property type="molecule type" value="Genomic_DNA"/>
</dbReference>
<dbReference type="GO" id="GO:0003676">
    <property type="term" value="F:nucleic acid binding"/>
    <property type="evidence" value="ECO:0007669"/>
    <property type="project" value="InterPro"/>
</dbReference>
<accession>A0A8T7M4K0</accession>
<dbReference type="Gene3D" id="3.30.420.10">
    <property type="entry name" value="Ribonuclease H-like superfamily/Ribonuclease H"/>
    <property type="match status" value="1"/>
</dbReference>
<evidence type="ECO:0000313" key="4">
    <source>
        <dbReference type="EMBL" id="NWJ45711.1"/>
    </source>
</evidence>
<dbReference type="EMBL" id="JACATZ010000001">
    <property type="protein sequence ID" value="NWJ46709.1"/>
    <property type="molecule type" value="Genomic_DNA"/>
</dbReference>
<keyword evidence="16" id="KW-0614">Plasmid</keyword>
<comment type="similarity">
    <text evidence="1">Belongs to the transposase IS21/IS408/IS1162 family.</text>
</comment>
<evidence type="ECO:0000313" key="3">
    <source>
        <dbReference type="EMBL" id="NWJ45460.1"/>
    </source>
</evidence>
<dbReference type="Proteomes" id="UP001431572">
    <property type="component" value="Chromosome 2"/>
</dbReference>
<dbReference type="EMBL" id="JACATZ010000001">
    <property type="protein sequence ID" value="NWJ45460.1"/>
    <property type="molecule type" value="Genomic_DNA"/>
</dbReference>
<evidence type="ECO:0000259" key="2">
    <source>
        <dbReference type="PROSITE" id="PS50994"/>
    </source>
</evidence>
<evidence type="ECO:0000313" key="19">
    <source>
        <dbReference type="EMBL" id="WJW70286.1"/>
    </source>
</evidence>
<dbReference type="GO" id="GO:0015074">
    <property type="term" value="P:DNA integration"/>
    <property type="evidence" value="ECO:0007669"/>
    <property type="project" value="InterPro"/>
</dbReference>
<dbReference type="EMBL" id="CP128400">
    <property type="protein sequence ID" value="WJW69041.1"/>
    <property type="molecule type" value="Genomic_DNA"/>
</dbReference>
<dbReference type="Proteomes" id="UP000521676">
    <property type="component" value="Unassembled WGS sequence"/>
</dbReference>
<evidence type="ECO:0000313" key="6">
    <source>
        <dbReference type="EMBL" id="NWJ46571.1"/>
    </source>
</evidence>
<evidence type="ECO:0000313" key="11">
    <source>
        <dbReference type="EMBL" id="WJW66080.1"/>
    </source>
</evidence>
<sequence>MLEVMARSAIKYHRKRGDNYNVIAGKVQHDARTVKRVLNEPSDKVQTRPNRESSVAVFKEQIEGWLEQKLQVKRMLELAWEDPKQPYCGRPTAFYDYVRKLKKARENQAHQVQIRFEGLPGEFLQIDWGEIRGVLFSKQDSVPQTFYFFCARLKYSRFMYVSFQKDMAEETLVRCLVEALNRMGGVPWVITTDNMKTVVLRRDEKNQPVWHPVWQKLALEFEFHPEACAPASGNQKGAVENLVKYTKNNFLAGRTFYDAADLVRQLEEWLGVVNYERTCAATGEIPGSLLEIERKHFSPLPASARDYGLFTSLVVNREGVVIFETNKYSVPAELMGQTLTARIHREWLKLWRGTELVAQHPRCYSRNRRLVIPEHYTQAFEIKPRARTMVWRDWLLNLGPQVYQYVAVICRRQRATMSEQIHQLYALAQQVGLEEFQAAVELATEQQLYGAEYLKGLLLKPAGSGSNAATLKPTQPAVERLLSEYEPLVANRFSAIPEENEIERAVG</sequence>
<dbReference type="NCBIfam" id="NF033546">
    <property type="entry name" value="transpos_IS21"/>
    <property type="match status" value="1"/>
</dbReference>
<dbReference type="InterPro" id="IPR001584">
    <property type="entry name" value="Integrase_cat-core"/>
</dbReference>
<evidence type="ECO:0000313" key="8">
    <source>
        <dbReference type="EMBL" id="NWJ46949.1"/>
    </source>
</evidence>
<dbReference type="AlphaFoldDB" id="A0A8T7M4E1"/>
<evidence type="ECO:0000313" key="17">
    <source>
        <dbReference type="EMBL" id="WJW70074.1"/>
    </source>
</evidence>
<dbReference type="EMBL" id="CP128399">
    <property type="protein sequence ID" value="WJW67927.1"/>
    <property type="molecule type" value="Genomic_DNA"/>
</dbReference>
<reference evidence="10" key="2">
    <citation type="journal article" date="2024" name="Nature">
        <title>Anoxygenic phototroph of the Chloroflexota uses a type I reaction centre.</title>
        <authorList>
            <person name="Tsuji J.M."/>
            <person name="Shaw N.A."/>
            <person name="Nagashima S."/>
            <person name="Venkiteswaran J.J."/>
            <person name="Schiff S.L."/>
            <person name="Watanabe T."/>
            <person name="Fukui M."/>
            <person name="Hanada S."/>
            <person name="Tank M."/>
            <person name="Neufeld J.D."/>
        </authorList>
    </citation>
    <scope>NUCLEOTIDE SEQUENCE</scope>
    <source>
        <strain evidence="10">L227-S17</strain>
        <plasmid evidence="16 22">unnamed1</plasmid>
        <plasmid evidence="19 22">unnamed2</plasmid>
    </source>
</reference>